<organism evidence="2 3">
    <name type="scientific">Streptomyces beijiangensis</name>
    <dbReference type="NCBI Taxonomy" id="163361"/>
    <lineage>
        <taxon>Bacteria</taxon>
        <taxon>Bacillati</taxon>
        <taxon>Actinomycetota</taxon>
        <taxon>Actinomycetes</taxon>
        <taxon>Kitasatosporales</taxon>
        <taxon>Streptomycetaceae</taxon>
        <taxon>Streptomyces</taxon>
    </lineage>
</organism>
<accession>A0A939FDX4</accession>
<proteinExistence type="inferred from homology"/>
<sequence>LFPPPMYAHAAVVEAGQRLAFMAGSVPLDAKGDLVGEGDPVRQTEQVIANLDEALRAVGSDLSQTVATTVYVVGDEPGVLSEVWEVVRASGLSDGPHTSTLLGVSCLGYTGQLVEITATAVVP</sequence>
<dbReference type="GO" id="GO:0005829">
    <property type="term" value="C:cytosol"/>
    <property type="evidence" value="ECO:0007669"/>
    <property type="project" value="TreeGrafter"/>
</dbReference>
<name>A0A939FDX4_9ACTN</name>
<dbReference type="SUPFAM" id="SSF55298">
    <property type="entry name" value="YjgF-like"/>
    <property type="match status" value="1"/>
</dbReference>
<dbReference type="AlphaFoldDB" id="A0A939FDX4"/>
<gene>
    <name evidence="2" type="ORF">J0695_33000</name>
</gene>
<dbReference type="GO" id="GO:0019239">
    <property type="term" value="F:deaminase activity"/>
    <property type="evidence" value="ECO:0007669"/>
    <property type="project" value="TreeGrafter"/>
</dbReference>
<dbReference type="PANTHER" id="PTHR11803">
    <property type="entry name" value="2-IMINOBUTANOATE/2-IMINOPROPANOATE DEAMINASE RIDA"/>
    <property type="match status" value="1"/>
</dbReference>
<dbReference type="Pfam" id="PF01042">
    <property type="entry name" value="Ribonuc_L-PSP"/>
    <property type="match status" value="1"/>
</dbReference>
<dbReference type="RefSeq" id="WP_206968412.1">
    <property type="nucleotide sequence ID" value="NZ_JAFLRJ010000413.1"/>
</dbReference>
<dbReference type="Gene3D" id="3.30.1330.40">
    <property type="entry name" value="RutC-like"/>
    <property type="match status" value="1"/>
</dbReference>
<protein>
    <submittedName>
        <fullName evidence="2">RidA family protein</fullName>
    </submittedName>
</protein>
<dbReference type="InterPro" id="IPR006175">
    <property type="entry name" value="YjgF/YER057c/UK114"/>
</dbReference>
<evidence type="ECO:0000313" key="2">
    <source>
        <dbReference type="EMBL" id="MBO0516554.1"/>
    </source>
</evidence>
<evidence type="ECO:0000256" key="1">
    <source>
        <dbReference type="ARBA" id="ARBA00010552"/>
    </source>
</evidence>
<reference evidence="2" key="1">
    <citation type="submission" date="2021-03" db="EMBL/GenBank/DDBJ databases">
        <title>Streptomyces poriferae sp. nov., a novel marine sponge-derived Actinobacteria species with anti-MRSA activity.</title>
        <authorList>
            <person name="Sandoval-Powers M."/>
            <person name="Kralova S."/>
            <person name="Nguyen G.-S."/>
            <person name="Fawwal D."/>
            <person name="Degnes K."/>
            <person name="Klinkenberg G."/>
            <person name="Sletta H."/>
            <person name="Wentzel A."/>
            <person name="Liles M.R."/>
        </authorList>
    </citation>
    <scope>NUCLEOTIDE SEQUENCE</scope>
    <source>
        <strain evidence="2">DSM 41794</strain>
    </source>
</reference>
<evidence type="ECO:0000313" key="3">
    <source>
        <dbReference type="Proteomes" id="UP000664167"/>
    </source>
</evidence>
<feature type="non-terminal residue" evidence="2">
    <location>
        <position position="1"/>
    </location>
</feature>
<keyword evidence="3" id="KW-1185">Reference proteome</keyword>
<dbReference type="PANTHER" id="PTHR11803:SF58">
    <property type="entry name" value="PROTEIN HMF1-RELATED"/>
    <property type="match status" value="1"/>
</dbReference>
<comment type="similarity">
    <text evidence="1">Belongs to the RutC family.</text>
</comment>
<comment type="caution">
    <text evidence="2">The sequence shown here is derived from an EMBL/GenBank/DDBJ whole genome shotgun (WGS) entry which is preliminary data.</text>
</comment>
<dbReference type="InterPro" id="IPR035959">
    <property type="entry name" value="RutC-like_sf"/>
</dbReference>
<dbReference type="CDD" id="cd00448">
    <property type="entry name" value="YjgF_YER057c_UK114_family"/>
    <property type="match status" value="1"/>
</dbReference>
<dbReference type="EMBL" id="JAFLRJ010000413">
    <property type="protein sequence ID" value="MBO0516554.1"/>
    <property type="molecule type" value="Genomic_DNA"/>
</dbReference>
<dbReference type="Proteomes" id="UP000664167">
    <property type="component" value="Unassembled WGS sequence"/>
</dbReference>